<proteinExistence type="predicted"/>
<evidence type="ECO:0000313" key="1">
    <source>
        <dbReference type="EMBL" id="RSE24477.1"/>
    </source>
</evidence>
<organism evidence="1 2">
    <name type="scientific">Atlantibacter subterraneus</name>
    <dbReference type="NCBI Taxonomy" id="255519"/>
    <lineage>
        <taxon>Bacteria</taxon>
        <taxon>Pseudomonadati</taxon>
        <taxon>Pseudomonadota</taxon>
        <taxon>Gammaproteobacteria</taxon>
        <taxon>Enterobacterales</taxon>
        <taxon>Enterobacteriaceae</taxon>
        <taxon>Atlantibacter</taxon>
    </lineage>
</organism>
<dbReference type="AlphaFoldDB" id="A0A3R9F2L6"/>
<dbReference type="EMBL" id="RHXB01000010">
    <property type="protein sequence ID" value="RSE24477.1"/>
    <property type="molecule type" value="Genomic_DNA"/>
</dbReference>
<sequence length="137" mass="15213">MSFASQSTQQIFPFPAEIAYEKLLEAIPDVGMTIKQKDDTLKRVSVSAGMSLFSWGENVSIVVNADGEKSCIVGIDSSLKIGANVTGAHRHQKNFDKIIYALSNKLKEWERQQPLDLGPIKTDEEYLEEARKKAGLI</sequence>
<name>A0A3R9F2L6_9ENTR</name>
<dbReference type="OrthoDB" id="6626775at2"/>
<reference evidence="1 2" key="1">
    <citation type="submission" date="2018-10" db="EMBL/GenBank/DDBJ databases">
        <title>Transmission dynamics of multidrug resistant bacteria on intensive care unit surfaces.</title>
        <authorList>
            <person name="D'Souza A.W."/>
            <person name="Potter R.F."/>
            <person name="Wallace M."/>
            <person name="Shupe A."/>
            <person name="Patel S."/>
            <person name="Sun S."/>
            <person name="Gul D."/>
            <person name="Kwon J.H."/>
            <person name="Andleeb S."/>
            <person name="Burnham C.-A.D."/>
            <person name="Dantas G."/>
        </authorList>
    </citation>
    <scope>NUCLEOTIDE SEQUENCE [LARGE SCALE GENOMIC DNA]</scope>
    <source>
        <strain evidence="1 2">AS_373</strain>
    </source>
</reference>
<protein>
    <submittedName>
        <fullName evidence="1">Uncharacterized protein</fullName>
    </submittedName>
</protein>
<comment type="caution">
    <text evidence="1">The sequence shown here is derived from an EMBL/GenBank/DDBJ whole genome shotgun (WGS) entry which is preliminary data.</text>
</comment>
<evidence type="ECO:0000313" key="2">
    <source>
        <dbReference type="Proteomes" id="UP000275331"/>
    </source>
</evidence>
<accession>A0A3R9F2L6</accession>
<dbReference type="RefSeq" id="WP_125294026.1">
    <property type="nucleotide sequence ID" value="NZ_RHWZ01000008.1"/>
</dbReference>
<dbReference type="Proteomes" id="UP000275331">
    <property type="component" value="Unassembled WGS sequence"/>
</dbReference>
<gene>
    <name evidence="1" type="ORF">EGT71_14980</name>
</gene>